<dbReference type="AlphaFoldDB" id="A0AAD3S8N2"/>
<keyword evidence="1" id="KW-1133">Transmembrane helix</keyword>
<organism evidence="2 3">
    <name type="scientific">Nepenthes gracilis</name>
    <name type="common">Slender pitcher plant</name>
    <dbReference type="NCBI Taxonomy" id="150966"/>
    <lineage>
        <taxon>Eukaryota</taxon>
        <taxon>Viridiplantae</taxon>
        <taxon>Streptophyta</taxon>
        <taxon>Embryophyta</taxon>
        <taxon>Tracheophyta</taxon>
        <taxon>Spermatophyta</taxon>
        <taxon>Magnoliopsida</taxon>
        <taxon>eudicotyledons</taxon>
        <taxon>Gunneridae</taxon>
        <taxon>Pentapetalae</taxon>
        <taxon>Caryophyllales</taxon>
        <taxon>Nepenthaceae</taxon>
        <taxon>Nepenthes</taxon>
    </lineage>
</organism>
<gene>
    <name evidence="2" type="ORF">Nepgr_008209</name>
</gene>
<comment type="caution">
    <text evidence="2">The sequence shown here is derived from an EMBL/GenBank/DDBJ whole genome shotgun (WGS) entry which is preliminary data.</text>
</comment>
<evidence type="ECO:0000256" key="1">
    <source>
        <dbReference type="SAM" id="Phobius"/>
    </source>
</evidence>
<dbReference type="EMBL" id="BSYO01000006">
    <property type="protein sequence ID" value="GMH06369.1"/>
    <property type="molecule type" value="Genomic_DNA"/>
</dbReference>
<accession>A0AAD3S8N2</accession>
<keyword evidence="3" id="KW-1185">Reference proteome</keyword>
<name>A0AAD3S8N2_NEPGR</name>
<keyword evidence="1" id="KW-0472">Membrane</keyword>
<sequence length="220" mass="24285">MEVVMLRWISSLRVLHRFWPLDKIFFSDLYQNIGSDVIQRSQVYGPELLASRWLGLGQLPSGIVAAPILPLFLCRKRARLIGLFQELYLVGFFSRYVGPGNLFCLSKGLQEPVESDLGISLHSERVTLAHGSLLRVLEAQYGVKVIEVIHRIGALIVRKIGASYSPVRLLAEWSLSGVTSFAGMLACALVFIILVDDADSGEVVDRPFISTPTNGVNDAS</sequence>
<protein>
    <submittedName>
        <fullName evidence="2">Uncharacterized protein</fullName>
    </submittedName>
</protein>
<evidence type="ECO:0000313" key="2">
    <source>
        <dbReference type="EMBL" id="GMH06369.1"/>
    </source>
</evidence>
<keyword evidence="1" id="KW-0812">Transmembrane</keyword>
<evidence type="ECO:0000313" key="3">
    <source>
        <dbReference type="Proteomes" id="UP001279734"/>
    </source>
</evidence>
<feature type="transmembrane region" description="Helical" evidence="1">
    <location>
        <begin position="173"/>
        <end position="195"/>
    </location>
</feature>
<proteinExistence type="predicted"/>
<reference evidence="2" key="1">
    <citation type="submission" date="2023-05" db="EMBL/GenBank/DDBJ databases">
        <title>Nepenthes gracilis genome sequencing.</title>
        <authorList>
            <person name="Fukushima K."/>
        </authorList>
    </citation>
    <scope>NUCLEOTIDE SEQUENCE</scope>
    <source>
        <strain evidence="2">SING2019-196</strain>
    </source>
</reference>
<dbReference type="Proteomes" id="UP001279734">
    <property type="component" value="Unassembled WGS sequence"/>
</dbReference>